<reference evidence="1 2" key="1">
    <citation type="journal article" date="2021" name="Elife">
        <title>Chloroplast acquisition without the gene transfer in kleptoplastic sea slugs, Plakobranchus ocellatus.</title>
        <authorList>
            <person name="Maeda T."/>
            <person name="Takahashi S."/>
            <person name="Yoshida T."/>
            <person name="Shimamura S."/>
            <person name="Takaki Y."/>
            <person name="Nagai Y."/>
            <person name="Toyoda A."/>
            <person name="Suzuki Y."/>
            <person name="Arimoto A."/>
            <person name="Ishii H."/>
            <person name="Satoh N."/>
            <person name="Nishiyama T."/>
            <person name="Hasebe M."/>
            <person name="Maruyama T."/>
            <person name="Minagawa J."/>
            <person name="Obokata J."/>
            <person name="Shigenobu S."/>
        </authorList>
    </citation>
    <scope>NUCLEOTIDE SEQUENCE [LARGE SCALE GENOMIC DNA]</scope>
</reference>
<dbReference type="EMBL" id="BLXT01001473">
    <property type="protein sequence ID" value="GFN85840.1"/>
    <property type="molecule type" value="Genomic_DNA"/>
</dbReference>
<dbReference type="SUPFAM" id="SSF53098">
    <property type="entry name" value="Ribonuclease H-like"/>
    <property type="match status" value="1"/>
</dbReference>
<proteinExistence type="predicted"/>
<dbReference type="InterPro" id="IPR012337">
    <property type="entry name" value="RNaseH-like_sf"/>
</dbReference>
<keyword evidence="2" id="KW-1185">Reference proteome</keyword>
<dbReference type="AlphaFoldDB" id="A0AAV3YTZ6"/>
<sequence length="112" mass="12473">MCGPVEETTCSYERELMAVIECLRVFIRRQREGAALPGVVIYTDCRALEQAFGGSGSENVGRAVVLGDYLQKTERVRTVVQWLLSHNDRFCMFCASARRWPVTALDGGLTSP</sequence>
<evidence type="ECO:0000313" key="2">
    <source>
        <dbReference type="Proteomes" id="UP000735302"/>
    </source>
</evidence>
<protein>
    <recommendedName>
        <fullName evidence="3">Reverse transcriptase RNase H-like domain-containing protein</fullName>
    </recommendedName>
</protein>
<evidence type="ECO:0000313" key="1">
    <source>
        <dbReference type="EMBL" id="GFN85840.1"/>
    </source>
</evidence>
<organism evidence="1 2">
    <name type="scientific">Plakobranchus ocellatus</name>
    <dbReference type="NCBI Taxonomy" id="259542"/>
    <lineage>
        <taxon>Eukaryota</taxon>
        <taxon>Metazoa</taxon>
        <taxon>Spiralia</taxon>
        <taxon>Lophotrochozoa</taxon>
        <taxon>Mollusca</taxon>
        <taxon>Gastropoda</taxon>
        <taxon>Heterobranchia</taxon>
        <taxon>Euthyneura</taxon>
        <taxon>Panpulmonata</taxon>
        <taxon>Sacoglossa</taxon>
        <taxon>Placobranchoidea</taxon>
        <taxon>Plakobranchidae</taxon>
        <taxon>Plakobranchus</taxon>
    </lineage>
</organism>
<name>A0AAV3YTZ6_9GAST</name>
<evidence type="ECO:0008006" key="3">
    <source>
        <dbReference type="Google" id="ProtNLM"/>
    </source>
</evidence>
<gene>
    <name evidence="1" type="ORF">PoB_001234600</name>
</gene>
<accession>A0AAV3YTZ6</accession>
<dbReference type="Proteomes" id="UP000735302">
    <property type="component" value="Unassembled WGS sequence"/>
</dbReference>
<comment type="caution">
    <text evidence="1">The sequence shown here is derived from an EMBL/GenBank/DDBJ whole genome shotgun (WGS) entry which is preliminary data.</text>
</comment>